<evidence type="ECO:0000259" key="1">
    <source>
        <dbReference type="Pfam" id="PF00534"/>
    </source>
</evidence>
<evidence type="ECO:0000313" key="6">
    <source>
        <dbReference type="EMBL" id="CAB5040441.1"/>
    </source>
</evidence>
<dbReference type="EMBL" id="CAEZXS010000246">
    <property type="protein sequence ID" value="CAB4713924.1"/>
    <property type="molecule type" value="Genomic_DNA"/>
</dbReference>
<dbReference type="SUPFAM" id="SSF53756">
    <property type="entry name" value="UDP-Glycosyltransferase/glycogen phosphorylase"/>
    <property type="match status" value="1"/>
</dbReference>
<dbReference type="EMBL" id="CAFBOG010000158">
    <property type="protein sequence ID" value="CAB4989139.1"/>
    <property type="molecule type" value="Genomic_DNA"/>
</dbReference>
<accession>A0A6J7UL61</accession>
<dbReference type="EMBL" id="CAFBQW010000104">
    <property type="protein sequence ID" value="CAB5066679.1"/>
    <property type="molecule type" value="Genomic_DNA"/>
</dbReference>
<feature type="domain" description="Glycosyltransferase subfamily 4-like N-terminal" evidence="2">
    <location>
        <begin position="24"/>
        <end position="207"/>
    </location>
</feature>
<evidence type="ECO:0000313" key="5">
    <source>
        <dbReference type="EMBL" id="CAB4989139.1"/>
    </source>
</evidence>
<dbReference type="CDD" id="cd03794">
    <property type="entry name" value="GT4_WbuB-like"/>
    <property type="match status" value="1"/>
</dbReference>
<dbReference type="Gene3D" id="3.40.50.2000">
    <property type="entry name" value="Glycogen Phosphorylase B"/>
    <property type="match status" value="2"/>
</dbReference>
<evidence type="ECO:0000313" key="3">
    <source>
        <dbReference type="EMBL" id="CAB4713924.1"/>
    </source>
</evidence>
<proteinExistence type="predicted"/>
<protein>
    <submittedName>
        <fullName evidence="7">Unannotated protein</fullName>
    </submittedName>
</protein>
<dbReference type="InterPro" id="IPR028098">
    <property type="entry name" value="Glyco_trans_4-like_N"/>
</dbReference>
<dbReference type="EMBL" id="CAFBPW010000285">
    <property type="protein sequence ID" value="CAB5040441.1"/>
    <property type="molecule type" value="Genomic_DNA"/>
</dbReference>
<dbReference type="EMBL" id="CAFAAQ010000175">
    <property type="protein sequence ID" value="CAB4817781.1"/>
    <property type="molecule type" value="Genomic_DNA"/>
</dbReference>
<gene>
    <name evidence="3" type="ORF">UFOPK2582_01573</name>
    <name evidence="4" type="ORF">UFOPK3046_01584</name>
    <name evidence="5" type="ORF">UFOPK3914_01495</name>
    <name evidence="6" type="ORF">UFOPK4173_01823</name>
    <name evidence="7" type="ORF">UFOPK4354_01024</name>
</gene>
<dbReference type="InterPro" id="IPR050194">
    <property type="entry name" value="Glycosyltransferase_grp1"/>
</dbReference>
<dbReference type="InterPro" id="IPR001296">
    <property type="entry name" value="Glyco_trans_1"/>
</dbReference>
<dbReference type="AlphaFoldDB" id="A0A6J7UL61"/>
<evidence type="ECO:0000313" key="7">
    <source>
        <dbReference type="EMBL" id="CAB5066679.1"/>
    </source>
</evidence>
<dbReference type="GO" id="GO:0016758">
    <property type="term" value="F:hexosyltransferase activity"/>
    <property type="evidence" value="ECO:0007669"/>
    <property type="project" value="TreeGrafter"/>
</dbReference>
<dbReference type="PANTHER" id="PTHR45947">
    <property type="entry name" value="SULFOQUINOVOSYL TRANSFERASE SQD2"/>
    <property type="match status" value="1"/>
</dbReference>
<feature type="domain" description="Glycosyl transferase family 1" evidence="1">
    <location>
        <begin position="229"/>
        <end position="388"/>
    </location>
</feature>
<organism evidence="7">
    <name type="scientific">freshwater metagenome</name>
    <dbReference type="NCBI Taxonomy" id="449393"/>
    <lineage>
        <taxon>unclassified sequences</taxon>
        <taxon>metagenomes</taxon>
        <taxon>ecological metagenomes</taxon>
    </lineage>
</organism>
<name>A0A6J7UL61_9ZZZZ</name>
<sequence length="414" mass="45165">MTPKPMDLLILCPHFAPDLAPTGEVMTSIVTALAERGHRLHVITALPWYRDHAVEPGWGGRPWRTERTTWGKITRLHPFPTDKANIPARAVAFAGFTSMATVAALVHRKRPDAVMVMSPPLPLGISGWLAASTRRAPFVFNIQDVFPDVAVELGAITNPRVIAVASWLERFLYKRSQAITVLSEDLRSNVANKLQGNRPERVHVIANFVDTDRVQPSKRENSYRVEYGLSGKTVVLYAGNVGMSQSLDLMVEAARRHQDRSDLVFVINGGGSSLLDLERSAAGLENLRFIPMQPRERLAELLAAGDLHVVPLKRGLARSSVPSKLYSILAAARPVLASVDAGTEVAETIRRAGAGRSVEPEDQDAFCLALDEMLSDPAALARMGADGRAFVEGWVSPAAVGAAYEQLFEQLRSS</sequence>
<dbReference type="Pfam" id="PF00534">
    <property type="entry name" value="Glycos_transf_1"/>
    <property type="match status" value="1"/>
</dbReference>
<evidence type="ECO:0000313" key="4">
    <source>
        <dbReference type="EMBL" id="CAB4817781.1"/>
    </source>
</evidence>
<reference evidence="7" key="1">
    <citation type="submission" date="2020-05" db="EMBL/GenBank/DDBJ databases">
        <authorList>
            <person name="Chiriac C."/>
            <person name="Salcher M."/>
            <person name="Ghai R."/>
            <person name="Kavagutti S V."/>
        </authorList>
    </citation>
    <scope>NUCLEOTIDE SEQUENCE</scope>
</reference>
<dbReference type="PANTHER" id="PTHR45947:SF3">
    <property type="entry name" value="SULFOQUINOVOSYL TRANSFERASE SQD2"/>
    <property type="match status" value="1"/>
</dbReference>
<evidence type="ECO:0000259" key="2">
    <source>
        <dbReference type="Pfam" id="PF13579"/>
    </source>
</evidence>
<dbReference type="Pfam" id="PF13579">
    <property type="entry name" value="Glyco_trans_4_4"/>
    <property type="match status" value="1"/>
</dbReference>